<protein>
    <submittedName>
        <fullName evidence="2">Uncharacterized protein</fullName>
    </submittedName>
</protein>
<reference evidence="2" key="1">
    <citation type="submission" date="2023-03" db="EMBL/GenBank/DDBJ databases">
        <title>Chromosome-scale reference genome and RAD-based genetic map of yellow starthistle (Centaurea solstitialis) reveal putative structural variation and QTLs associated with invader traits.</title>
        <authorList>
            <person name="Reatini B."/>
            <person name="Cang F.A."/>
            <person name="Jiang Q."/>
            <person name="Mckibben M.T.W."/>
            <person name="Barker M.S."/>
            <person name="Rieseberg L.H."/>
            <person name="Dlugosch K.M."/>
        </authorList>
    </citation>
    <scope>NUCLEOTIDE SEQUENCE</scope>
    <source>
        <strain evidence="2">CAN-66</strain>
        <tissue evidence="2">Leaf</tissue>
    </source>
</reference>
<feature type="compositionally biased region" description="Low complexity" evidence="1">
    <location>
        <begin position="47"/>
        <end position="74"/>
    </location>
</feature>
<feature type="region of interest" description="Disordered" evidence="1">
    <location>
        <begin position="40"/>
        <end position="87"/>
    </location>
</feature>
<dbReference type="EMBL" id="JARYMX010000004">
    <property type="protein sequence ID" value="KAJ9551657.1"/>
    <property type="molecule type" value="Genomic_DNA"/>
</dbReference>
<dbReference type="Proteomes" id="UP001172457">
    <property type="component" value="Chromosome 4"/>
</dbReference>
<name>A0AA38W960_9ASTR</name>
<proteinExistence type="predicted"/>
<dbReference type="AlphaFoldDB" id="A0AA38W960"/>
<sequence length="132" mass="14380">MNRRIGKHSVAKTKSSDNGYLRYLRPGALAQLRDSKINARSNHHLRSSSSYRAISSSSSPTTSSSSPSGSPATSGDLQQPPPEAITSTFNLADGELPFVSARFYDYEPRCPQRKKLMAAKSIFQSTVTTLTI</sequence>
<evidence type="ECO:0000313" key="2">
    <source>
        <dbReference type="EMBL" id="KAJ9551657.1"/>
    </source>
</evidence>
<dbReference type="PANTHER" id="PTHR35495:SF1">
    <property type="entry name" value="OS06G0679600 PROTEIN"/>
    <property type="match status" value="1"/>
</dbReference>
<comment type="caution">
    <text evidence="2">The sequence shown here is derived from an EMBL/GenBank/DDBJ whole genome shotgun (WGS) entry which is preliminary data.</text>
</comment>
<organism evidence="2 3">
    <name type="scientific">Centaurea solstitialis</name>
    <name type="common">yellow star-thistle</name>
    <dbReference type="NCBI Taxonomy" id="347529"/>
    <lineage>
        <taxon>Eukaryota</taxon>
        <taxon>Viridiplantae</taxon>
        <taxon>Streptophyta</taxon>
        <taxon>Embryophyta</taxon>
        <taxon>Tracheophyta</taxon>
        <taxon>Spermatophyta</taxon>
        <taxon>Magnoliopsida</taxon>
        <taxon>eudicotyledons</taxon>
        <taxon>Gunneridae</taxon>
        <taxon>Pentapetalae</taxon>
        <taxon>asterids</taxon>
        <taxon>campanulids</taxon>
        <taxon>Asterales</taxon>
        <taxon>Asteraceae</taxon>
        <taxon>Carduoideae</taxon>
        <taxon>Cardueae</taxon>
        <taxon>Centaureinae</taxon>
        <taxon>Centaurea</taxon>
    </lineage>
</organism>
<keyword evidence="3" id="KW-1185">Reference proteome</keyword>
<evidence type="ECO:0000256" key="1">
    <source>
        <dbReference type="SAM" id="MobiDB-lite"/>
    </source>
</evidence>
<accession>A0AA38W960</accession>
<gene>
    <name evidence="2" type="ORF">OSB04_015702</name>
</gene>
<evidence type="ECO:0000313" key="3">
    <source>
        <dbReference type="Proteomes" id="UP001172457"/>
    </source>
</evidence>
<dbReference type="PANTHER" id="PTHR35495">
    <property type="entry name" value="OS06G0679600 PROTEIN"/>
    <property type="match status" value="1"/>
</dbReference>